<feature type="compositionally biased region" description="Polar residues" evidence="5">
    <location>
        <begin position="101"/>
        <end position="113"/>
    </location>
</feature>
<dbReference type="Pfam" id="PF00505">
    <property type="entry name" value="HMG_box"/>
    <property type="match status" value="1"/>
</dbReference>
<sequence length="445" mass="49730">MESVSSLASAESAQITKDELEVIWQMGVASMVSNNEQMVIPKYVAIKLSEENIDDLKARFSQFYDNCCTETVVDHVAQVFRIRKAPEPALVGNSPFTCRSLPSPSISPQSHLSASEPYHHGSHDQTGDTGNKYQPVKAIRLPGKKSKVPRPPNAFILYRQKHHPIVRATHPLMKNNDISILLGQQWKAESEDVKAQYKVLADKMKVKHALENPGYQYAPRKASEKKRRMTARKLAKLHLSDPKSDAQANPDIEMDGAKGKQRLDDPETGAVDVGPRTFTEATPFPLPVSASAILGTERASYPSQLELHEDGEMSLDIPTGHSHVEHDYMVKMDAAIDLYESPVEHKIIRIPYDRHGRTTIAAIEAAYAEHGLNYMDDLVDWEGINSDIEILATMLPFGDDHPEVIHPGVTEAATTKPTASIVGFDDDRERLEFQERLDNILWMLE</sequence>
<dbReference type="PANTHER" id="PTHR10270:SF161">
    <property type="entry name" value="SEX-DETERMINING REGION Y PROTEIN"/>
    <property type="match status" value="1"/>
</dbReference>
<dbReference type="GO" id="GO:0000122">
    <property type="term" value="P:negative regulation of transcription by RNA polymerase II"/>
    <property type="evidence" value="ECO:0007669"/>
    <property type="project" value="TreeGrafter"/>
</dbReference>
<dbReference type="GO" id="GO:0001228">
    <property type="term" value="F:DNA-binding transcription activator activity, RNA polymerase II-specific"/>
    <property type="evidence" value="ECO:0007669"/>
    <property type="project" value="TreeGrafter"/>
</dbReference>
<proteinExistence type="predicted"/>
<dbReference type="CDD" id="cd01389">
    <property type="entry name" value="HMG-box_ROX1-like"/>
    <property type="match status" value="1"/>
</dbReference>
<reference evidence="7 8" key="1">
    <citation type="submission" date="2013-03" db="EMBL/GenBank/DDBJ databases">
        <title>The Genome Sequence of Capronia epimyces CBS 606.96.</title>
        <authorList>
            <consortium name="The Broad Institute Genomics Platform"/>
            <person name="Cuomo C."/>
            <person name="de Hoog S."/>
            <person name="Gorbushina A."/>
            <person name="Walker B."/>
            <person name="Young S.K."/>
            <person name="Zeng Q."/>
            <person name="Gargeya S."/>
            <person name="Fitzgerald M."/>
            <person name="Haas B."/>
            <person name="Abouelleil A."/>
            <person name="Allen A.W."/>
            <person name="Alvarado L."/>
            <person name="Arachchi H.M."/>
            <person name="Berlin A.M."/>
            <person name="Chapman S.B."/>
            <person name="Gainer-Dewar J."/>
            <person name="Goldberg J."/>
            <person name="Griggs A."/>
            <person name="Gujja S."/>
            <person name="Hansen M."/>
            <person name="Howarth C."/>
            <person name="Imamovic A."/>
            <person name="Ireland A."/>
            <person name="Larimer J."/>
            <person name="McCowan C."/>
            <person name="Murphy C."/>
            <person name="Pearson M."/>
            <person name="Poon T.W."/>
            <person name="Priest M."/>
            <person name="Roberts A."/>
            <person name="Saif S."/>
            <person name="Shea T."/>
            <person name="Sisk P."/>
            <person name="Sykes S."/>
            <person name="Wortman J."/>
            <person name="Nusbaum C."/>
            <person name="Birren B."/>
        </authorList>
    </citation>
    <scope>NUCLEOTIDE SEQUENCE [LARGE SCALE GENOMIC DNA]</scope>
    <source>
        <strain evidence="7 8">CBS 606.96</strain>
    </source>
</reference>
<keyword evidence="4" id="KW-0539">Nucleus</keyword>
<keyword evidence="8" id="KW-1185">Reference proteome</keyword>
<dbReference type="GO" id="GO:0030154">
    <property type="term" value="P:cell differentiation"/>
    <property type="evidence" value="ECO:0007669"/>
    <property type="project" value="TreeGrafter"/>
</dbReference>
<dbReference type="EMBL" id="AMGY01000005">
    <property type="protein sequence ID" value="EXJ82276.1"/>
    <property type="molecule type" value="Genomic_DNA"/>
</dbReference>
<accession>W9XZ69</accession>
<dbReference type="GO" id="GO:0000978">
    <property type="term" value="F:RNA polymerase II cis-regulatory region sequence-specific DNA binding"/>
    <property type="evidence" value="ECO:0007669"/>
    <property type="project" value="TreeGrafter"/>
</dbReference>
<dbReference type="Gene3D" id="1.10.30.10">
    <property type="entry name" value="High mobility group box domain"/>
    <property type="match status" value="1"/>
</dbReference>
<dbReference type="SMART" id="SM00398">
    <property type="entry name" value="HMG"/>
    <property type="match status" value="1"/>
</dbReference>
<dbReference type="OrthoDB" id="6247875at2759"/>
<gene>
    <name evidence="7" type="ORF">A1O3_06089</name>
</gene>
<dbReference type="InterPro" id="IPR009071">
    <property type="entry name" value="HMG_box_dom"/>
</dbReference>
<evidence type="ECO:0000256" key="1">
    <source>
        <dbReference type="ARBA" id="ARBA00023015"/>
    </source>
</evidence>
<evidence type="ECO:0000313" key="7">
    <source>
        <dbReference type="EMBL" id="EXJ82276.1"/>
    </source>
</evidence>
<keyword evidence="3" id="KW-0804">Transcription</keyword>
<feature type="region of interest" description="Disordered" evidence="5">
    <location>
        <begin position="101"/>
        <end position="133"/>
    </location>
</feature>
<dbReference type="STRING" id="1182542.W9XZ69"/>
<evidence type="ECO:0000259" key="6">
    <source>
        <dbReference type="PROSITE" id="PS50118"/>
    </source>
</evidence>
<feature type="domain" description="HMG box" evidence="6">
    <location>
        <begin position="148"/>
        <end position="216"/>
    </location>
</feature>
<evidence type="ECO:0000256" key="5">
    <source>
        <dbReference type="SAM" id="MobiDB-lite"/>
    </source>
</evidence>
<feature type="DNA-binding region" description="HMG box" evidence="4">
    <location>
        <begin position="148"/>
        <end position="216"/>
    </location>
</feature>
<keyword evidence="2 4" id="KW-0238">DNA-binding</keyword>
<evidence type="ECO:0000256" key="3">
    <source>
        <dbReference type="ARBA" id="ARBA00023163"/>
    </source>
</evidence>
<dbReference type="InterPro" id="IPR050140">
    <property type="entry name" value="SRY-related_HMG-box_TF-like"/>
</dbReference>
<comment type="caution">
    <text evidence="7">The sequence shown here is derived from an EMBL/GenBank/DDBJ whole genome shotgun (WGS) entry which is preliminary data.</text>
</comment>
<dbReference type="InterPro" id="IPR036910">
    <property type="entry name" value="HMG_box_dom_sf"/>
</dbReference>
<dbReference type="GO" id="GO:0005634">
    <property type="term" value="C:nucleus"/>
    <property type="evidence" value="ECO:0007669"/>
    <property type="project" value="UniProtKB-UniRule"/>
</dbReference>
<protein>
    <recommendedName>
        <fullName evidence="6">HMG box domain-containing protein</fullName>
    </recommendedName>
</protein>
<evidence type="ECO:0000256" key="4">
    <source>
        <dbReference type="PROSITE-ProRule" id="PRU00267"/>
    </source>
</evidence>
<dbReference type="Proteomes" id="UP000019478">
    <property type="component" value="Unassembled WGS sequence"/>
</dbReference>
<evidence type="ECO:0000313" key="8">
    <source>
        <dbReference type="Proteomes" id="UP000019478"/>
    </source>
</evidence>
<organism evidence="7 8">
    <name type="scientific">Capronia epimyces CBS 606.96</name>
    <dbReference type="NCBI Taxonomy" id="1182542"/>
    <lineage>
        <taxon>Eukaryota</taxon>
        <taxon>Fungi</taxon>
        <taxon>Dikarya</taxon>
        <taxon>Ascomycota</taxon>
        <taxon>Pezizomycotina</taxon>
        <taxon>Eurotiomycetes</taxon>
        <taxon>Chaetothyriomycetidae</taxon>
        <taxon>Chaetothyriales</taxon>
        <taxon>Herpotrichiellaceae</taxon>
        <taxon>Capronia</taxon>
    </lineage>
</organism>
<name>W9XZ69_9EURO</name>
<dbReference type="PANTHER" id="PTHR10270">
    <property type="entry name" value="SOX TRANSCRIPTION FACTOR"/>
    <property type="match status" value="1"/>
</dbReference>
<dbReference type="eggNOG" id="KOG0527">
    <property type="taxonomic scope" value="Eukaryota"/>
</dbReference>
<feature type="compositionally biased region" description="Basic and acidic residues" evidence="5">
    <location>
        <begin position="117"/>
        <end position="126"/>
    </location>
</feature>
<dbReference type="FunFam" id="1.10.30.10:FF:000041">
    <property type="entry name" value="HMG box family protein"/>
    <property type="match status" value="1"/>
</dbReference>
<keyword evidence="1" id="KW-0805">Transcription regulation</keyword>
<dbReference type="HOGENOM" id="CLU_655523_0_0_1"/>
<feature type="region of interest" description="Disordered" evidence="5">
    <location>
        <begin position="238"/>
        <end position="268"/>
    </location>
</feature>
<feature type="compositionally biased region" description="Basic and acidic residues" evidence="5">
    <location>
        <begin position="255"/>
        <end position="265"/>
    </location>
</feature>
<dbReference type="RefSeq" id="XP_007734399.1">
    <property type="nucleotide sequence ID" value="XM_007736209.1"/>
</dbReference>
<dbReference type="AlphaFoldDB" id="W9XZ69"/>
<dbReference type="SUPFAM" id="SSF47095">
    <property type="entry name" value="HMG-box"/>
    <property type="match status" value="1"/>
</dbReference>
<dbReference type="PROSITE" id="PS50118">
    <property type="entry name" value="HMG_BOX_2"/>
    <property type="match status" value="1"/>
</dbReference>
<dbReference type="GeneID" id="19170199"/>
<evidence type="ECO:0000256" key="2">
    <source>
        <dbReference type="ARBA" id="ARBA00023125"/>
    </source>
</evidence>